<dbReference type="Pfam" id="PF04230">
    <property type="entry name" value="PS_pyruv_trans"/>
    <property type="match status" value="1"/>
</dbReference>
<sequence>MKVGIASCYYNHNYGSMLQAYATQRAVEKLGHEAITIQCDAPINYMTQSKVKYYFHKLTNPDIVKTKIRQYKSKANLKKQPEIEKNIKMRHECFDAFYEKNIHLSMKNNNRNELSKFAEECDAVVVGSDMLWHPVNVEHDYYTLTFVPESVLKISYATSFGITIIPKYQVSIYKSFLKRFHAISVREKSGVDVVEKLGVGKQASVVLDPTLLFDGTEWMDLQKKEPIYSQKYILCYFLGVNQEHRKFAQRIKALTGFQIVSLQHLDEYVDEDNGYADISAYDFGPSEFINLIRNAEYVCTDSFHGSCFSILNHKKFFTFNRFQTKNSQSTNTRIDSLLQLVGLENRRVNCNMGKKELCKILEETIDFSKIDSCLEIERERSFDFLKSALKV</sequence>
<proteinExistence type="predicted"/>
<protein>
    <submittedName>
        <fullName evidence="2">Polysaccharide pyruvyl transferase</fullName>
    </submittedName>
</protein>
<dbReference type="GO" id="GO:0016740">
    <property type="term" value="F:transferase activity"/>
    <property type="evidence" value="ECO:0007669"/>
    <property type="project" value="UniProtKB-KW"/>
</dbReference>
<dbReference type="EMBL" id="QGQD01000040">
    <property type="protein sequence ID" value="TLD01354.1"/>
    <property type="molecule type" value="Genomic_DNA"/>
</dbReference>
<reference evidence="2 3" key="1">
    <citation type="journal article" date="2019" name="Anaerobe">
        <title>Detection of Robinsoniella peoriensis in multiple bone samples of a trauma patient.</title>
        <authorList>
            <person name="Schrottner P."/>
            <person name="Hartwich K."/>
            <person name="Bunk B."/>
            <person name="Schober I."/>
            <person name="Helbig S."/>
            <person name="Rudolph W.W."/>
            <person name="Gunzer F."/>
        </authorList>
    </citation>
    <scope>NUCLEOTIDE SEQUENCE [LARGE SCALE GENOMIC DNA]</scope>
    <source>
        <strain evidence="2 3">DSM 106044</strain>
    </source>
</reference>
<gene>
    <name evidence="2" type="ORF">DSM106044_01736</name>
</gene>
<dbReference type="InterPro" id="IPR007345">
    <property type="entry name" value="Polysacch_pyruvyl_Trfase"/>
</dbReference>
<comment type="caution">
    <text evidence="2">The sequence shown here is derived from an EMBL/GenBank/DDBJ whole genome shotgun (WGS) entry which is preliminary data.</text>
</comment>
<keyword evidence="3" id="KW-1185">Reference proteome</keyword>
<keyword evidence="2" id="KW-0808">Transferase</keyword>
<evidence type="ECO:0000259" key="1">
    <source>
        <dbReference type="Pfam" id="PF04230"/>
    </source>
</evidence>
<dbReference type="RefSeq" id="WP_138002295.1">
    <property type="nucleotide sequence ID" value="NZ_QGQD01000040.1"/>
</dbReference>
<evidence type="ECO:0000313" key="3">
    <source>
        <dbReference type="Proteomes" id="UP000306509"/>
    </source>
</evidence>
<dbReference type="AlphaFoldDB" id="A0A4U8QA78"/>
<accession>A0A4U8QA78</accession>
<dbReference type="Proteomes" id="UP000306509">
    <property type="component" value="Unassembled WGS sequence"/>
</dbReference>
<evidence type="ECO:0000313" key="2">
    <source>
        <dbReference type="EMBL" id="TLD01354.1"/>
    </source>
</evidence>
<feature type="domain" description="Polysaccharide pyruvyl transferase" evidence="1">
    <location>
        <begin position="13"/>
        <end position="320"/>
    </location>
</feature>
<name>A0A4U8QA78_9FIRM</name>
<organism evidence="2 3">
    <name type="scientific">Robinsoniella peoriensis</name>
    <dbReference type="NCBI Taxonomy" id="180332"/>
    <lineage>
        <taxon>Bacteria</taxon>
        <taxon>Bacillati</taxon>
        <taxon>Bacillota</taxon>
        <taxon>Clostridia</taxon>
        <taxon>Lachnospirales</taxon>
        <taxon>Lachnospiraceae</taxon>
        <taxon>Robinsoniella</taxon>
    </lineage>
</organism>